<keyword evidence="2" id="KW-1133">Transmembrane helix</keyword>
<dbReference type="RefSeq" id="WP_098455240.1">
    <property type="nucleotide sequence ID" value="NZ_PDJG01000001.1"/>
</dbReference>
<reference evidence="3 4" key="1">
    <citation type="submission" date="2017-10" db="EMBL/GenBank/DDBJ databases">
        <title>Sequencing the genomes of 1000 actinobacteria strains.</title>
        <authorList>
            <person name="Klenk H.-P."/>
        </authorList>
    </citation>
    <scope>NUCLEOTIDE SEQUENCE [LARGE SCALE GENOMIC DNA]</scope>
    <source>
        <strain evidence="3 4">DSM 18966</strain>
    </source>
</reference>
<dbReference type="AlphaFoldDB" id="A0A2A9E7F3"/>
<feature type="region of interest" description="Disordered" evidence="1">
    <location>
        <begin position="1"/>
        <end position="30"/>
    </location>
</feature>
<proteinExistence type="predicted"/>
<evidence type="ECO:0000313" key="3">
    <source>
        <dbReference type="EMBL" id="PFG34162.1"/>
    </source>
</evidence>
<organism evidence="3 4">
    <name type="scientific">Sanguibacter antarcticus</name>
    <dbReference type="NCBI Taxonomy" id="372484"/>
    <lineage>
        <taxon>Bacteria</taxon>
        <taxon>Bacillati</taxon>
        <taxon>Actinomycetota</taxon>
        <taxon>Actinomycetes</taxon>
        <taxon>Micrococcales</taxon>
        <taxon>Sanguibacteraceae</taxon>
        <taxon>Sanguibacter</taxon>
    </lineage>
</organism>
<comment type="caution">
    <text evidence="3">The sequence shown here is derived from an EMBL/GenBank/DDBJ whole genome shotgun (WGS) entry which is preliminary data.</text>
</comment>
<name>A0A2A9E7F3_9MICO</name>
<accession>A0A2A9E7F3</accession>
<feature type="transmembrane region" description="Helical" evidence="2">
    <location>
        <begin position="37"/>
        <end position="59"/>
    </location>
</feature>
<sequence>MSDQHASGRARTEPVPDPGTVADPGASARRKLPGPPWLPWAIGGVLLLAVVVGLVVWLTGEDASEPTEMPSAVEVVLPEPTPVAEPVDRGDGSALLLSLPGAVRQFVLTAIAPSDAFAAAAALESVAATYTGPLDGSDVDYEVVVGQWPTAEEAAAQAATTVAAGSEPVSSGEVTVAGEPAGTYSIMSVDEETSTAVWTNGTVLLQATGPTSDIENFYLAFSL</sequence>
<keyword evidence="4" id="KW-1185">Reference proteome</keyword>
<evidence type="ECO:0000313" key="4">
    <source>
        <dbReference type="Proteomes" id="UP000225548"/>
    </source>
</evidence>
<protein>
    <submittedName>
        <fullName evidence="3">Uncharacterized protein</fullName>
    </submittedName>
</protein>
<dbReference type="EMBL" id="PDJG01000001">
    <property type="protein sequence ID" value="PFG34162.1"/>
    <property type="molecule type" value="Genomic_DNA"/>
</dbReference>
<dbReference type="Proteomes" id="UP000225548">
    <property type="component" value="Unassembled WGS sequence"/>
</dbReference>
<gene>
    <name evidence="3" type="ORF">ATL42_2065</name>
</gene>
<keyword evidence="2" id="KW-0472">Membrane</keyword>
<dbReference type="OrthoDB" id="5140693at2"/>
<evidence type="ECO:0000256" key="1">
    <source>
        <dbReference type="SAM" id="MobiDB-lite"/>
    </source>
</evidence>
<evidence type="ECO:0000256" key="2">
    <source>
        <dbReference type="SAM" id="Phobius"/>
    </source>
</evidence>
<keyword evidence="2" id="KW-0812">Transmembrane</keyword>